<dbReference type="EMBL" id="SNZH01000009">
    <property type="protein sequence ID" value="TDR42033.1"/>
    <property type="molecule type" value="Genomic_DNA"/>
</dbReference>
<evidence type="ECO:0000313" key="2">
    <source>
        <dbReference type="EMBL" id="TDR42033.1"/>
    </source>
</evidence>
<dbReference type="Proteomes" id="UP000295293">
    <property type="component" value="Unassembled WGS sequence"/>
</dbReference>
<dbReference type="Pfam" id="PF14243">
    <property type="entry name" value="R2K_3"/>
    <property type="match status" value="1"/>
</dbReference>
<dbReference type="InterPro" id="IPR025643">
    <property type="entry name" value="R2K_3"/>
</dbReference>
<reference evidence="2 3" key="1">
    <citation type="submission" date="2019-03" db="EMBL/GenBank/DDBJ databases">
        <title>Genomic Encyclopedia of Type Strains, Phase IV (KMG-IV): sequencing the most valuable type-strain genomes for metagenomic binning, comparative biology and taxonomic classification.</title>
        <authorList>
            <person name="Goeker M."/>
        </authorList>
    </citation>
    <scope>NUCLEOTIDE SEQUENCE [LARGE SCALE GENOMIC DNA]</scope>
    <source>
        <strain evidence="2 3">DSM 21667</strain>
    </source>
</reference>
<sequence>MHWILQANLFKEPEWETLLAALERFGLPHSIHTVVPFVGELLPAPVLDTAKVICLGSYSMRHSARHFGWTPGIYDLFEQNFLVQKDAWGERMLNFDSQVIAFRDARLSEAAFVRPIDDSKYFAGGVFGPAEFAAWQHRVCDLNLDYGTSLTPETLIQVCRPKLIQAEYRFWIVGGQIVTRSLYKRGARVAYSSEVDERLDRFVGEAIADWQPHRAFVIDVCDTPDGPRIVEINTLNSAGFYAADVQRLIGALEDLESDSHDVAAATAPLPGRR</sequence>
<feature type="domain" description="ATP-grasp" evidence="1">
    <location>
        <begin position="85"/>
        <end position="252"/>
    </location>
</feature>
<accession>A0A4R6YU99</accession>
<proteinExistence type="predicted"/>
<comment type="caution">
    <text evidence="2">The sequence shown here is derived from an EMBL/GenBank/DDBJ whole genome shotgun (WGS) entry which is preliminary data.</text>
</comment>
<protein>
    <submittedName>
        <fullName evidence="2">Uncharacterized protein DUF4343</fullName>
    </submittedName>
</protein>
<organism evidence="2 3">
    <name type="scientific">Tahibacter aquaticus</name>
    <dbReference type="NCBI Taxonomy" id="520092"/>
    <lineage>
        <taxon>Bacteria</taxon>
        <taxon>Pseudomonadati</taxon>
        <taxon>Pseudomonadota</taxon>
        <taxon>Gammaproteobacteria</taxon>
        <taxon>Lysobacterales</taxon>
        <taxon>Rhodanobacteraceae</taxon>
        <taxon>Tahibacter</taxon>
    </lineage>
</organism>
<gene>
    <name evidence="2" type="ORF">DFR29_10989</name>
</gene>
<evidence type="ECO:0000259" key="1">
    <source>
        <dbReference type="Pfam" id="PF14243"/>
    </source>
</evidence>
<dbReference type="OrthoDB" id="641345at2"/>
<name>A0A4R6YU99_9GAMM</name>
<evidence type="ECO:0000313" key="3">
    <source>
        <dbReference type="Proteomes" id="UP000295293"/>
    </source>
</evidence>
<dbReference type="AlphaFoldDB" id="A0A4R6YU99"/>
<keyword evidence="3" id="KW-1185">Reference proteome</keyword>